<protein>
    <recommendedName>
        <fullName evidence="4">DUF992 domain-containing protein</fullName>
    </recommendedName>
</protein>
<name>A0A1I7NV21_9HYPH</name>
<dbReference type="AlphaFoldDB" id="A0A1I7NV21"/>
<feature type="signal peptide" evidence="1">
    <location>
        <begin position="1"/>
        <end position="21"/>
    </location>
</feature>
<sequence>MTSSPLASRVLAGCAVFAAMAATPLSPSIAAPKIAVGTLTCYGKGGVGYIFGSKQNLRCNFETPISGRTYRYAATITKVGVDIGIKGDSTLVWTVLGPTTNIPSEALEGNYGGVTAGAAVGIGASANALLGGSSQSIILQPVSVEGQTGLNISAGVAGLTIFKP</sequence>
<keyword evidence="1" id="KW-0732">Signal</keyword>
<evidence type="ECO:0000313" key="3">
    <source>
        <dbReference type="Proteomes" id="UP000199423"/>
    </source>
</evidence>
<dbReference type="Proteomes" id="UP000199423">
    <property type="component" value="Unassembled WGS sequence"/>
</dbReference>
<accession>A0A1I7NV21</accession>
<dbReference type="InterPro" id="IPR009333">
    <property type="entry name" value="DUF992"/>
</dbReference>
<dbReference type="Pfam" id="PF06186">
    <property type="entry name" value="DUF992"/>
    <property type="match status" value="1"/>
</dbReference>
<dbReference type="RefSeq" id="WP_092869450.1">
    <property type="nucleotide sequence ID" value="NZ_FPCH01000004.1"/>
</dbReference>
<organism evidence="2 3">
    <name type="scientific">Hyphomicrobium facile</name>
    <dbReference type="NCBI Taxonomy" id="51670"/>
    <lineage>
        <taxon>Bacteria</taxon>
        <taxon>Pseudomonadati</taxon>
        <taxon>Pseudomonadota</taxon>
        <taxon>Alphaproteobacteria</taxon>
        <taxon>Hyphomicrobiales</taxon>
        <taxon>Hyphomicrobiaceae</taxon>
        <taxon>Hyphomicrobium</taxon>
    </lineage>
</organism>
<keyword evidence="3" id="KW-1185">Reference proteome</keyword>
<dbReference type="EMBL" id="FPCH01000004">
    <property type="protein sequence ID" value="SFV38482.1"/>
    <property type="molecule type" value="Genomic_DNA"/>
</dbReference>
<feature type="chain" id="PRO_5011516699" description="DUF992 domain-containing protein" evidence="1">
    <location>
        <begin position="22"/>
        <end position="164"/>
    </location>
</feature>
<evidence type="ECO:0008006" key="4">
    <source>
        <dbReference type="Google" id="ProtNLM"/>
    </source>
</evidence>
<dbReference type="STRING" id="51670.SAMN04488557_3691"/>
<evidence type="ECO:0000313" key="2">
    <source>
        <dbReference type="EMBL" id="SFV38482.1"/>
    </source>
</evidence>
<evidence type="ECO:0000256" key="1">
    <source>
        <dbReference type="SAM" id="SignalP"/>
    </source>
</evidence>
<proteinExistence type="predicted"/>
<dbReference type="OrthoDB" id="7362478at2"/>
<gene>
    <name evidence="2" type="ORF">SAMN04488557_3691</name>
</gene>
<reference evidence="3" key="1">
    <citation type="submission" date="2016-10" db="EMBL/GenBank/DDBJ databases">
        <authorList>
            <person name="Varghese N."/>
            <person name="Submissions S."/>
        </authorList>
    </citation>
    <scope>NUCLEOTIDE SEQUENCE [LARGE SCALE GENOMIC DNA]</scope>
    <source>
        <strain evidence="3">DSM 1565</strain>
    </source>
</reference>